<dbReference type="Pfam" id="PF07549">
    <property type="entry name" value="Sec_GG"/>
    <property type="match status" value="1"/>
</dbReference>
<dbReference type="EMBL" id="UINC01074014">
    <property type="protein sequence ID" value="SVC10818.1"/>
    <property type="molecule type" value="Genomic_DNA"/>
</dbReference>
<organism evidence="2">
    <name type="scientific">marine metagenome</name>
    <dbReference type="NCBI Taxonomy" id="408172"/>
    <lineage>
        <taxon>unclassified sequences</taxon>
        <taxon>metagenomes</taxon>
        <taxon>ecological metagenomes</taxon>
    </lineage>
</organism>
<accession>A0A382JGH5</accession>
<keyword evidence="1" id="KW-0472">Membrane</keyword>
<keyword evidence="1" id="KW-1133">Transmembrane helix</keyword>
<evidence type="ECO:0000256" key="1">
    <source>
        <dbReference type="SAM" id="Phobius"/>
    </source>
</evidence>
<dbReference type="AlphaFoldDB" id="A0A382JGH5"/>
<sequence>VLYFSKLRIISVILFTLLLSYFALSNFFKIDDNFFKRHINLGLDLQGGSYLLLEIDNEPVIIQHLQNKLLQ</sequence>
<feature type="non-terminal residue" evidence="2">
    <location>
        <position position="71"/>
    </location>
</feature>
<keyword evidence="1" id="KW-0812">Transmembrane</keyword>
<feature type="transmembrane region" description="Helical" evidence="1">
    <location>
        <begin position="6"/>
        <end position="28"/>
    </location>
</feature>
<feature type="non-terminal residue" evidence="2">
    <location>
        <position position="1"/>
    </location>
</feature>
<dbReference type="InterPro" id="IPR022646">
    <property type="entry name" value="SecD/SecF_CS"/>
</dbReference>
<gene>
    <name evidence="2" type="ORF">METZ01_LOCUS263672</name>
</gene>
<proteinExistence type="predicted"/>
<evidence type="ECO:0000313" key="2">
    <source>
        <dbReference type="EMBL" id="SVC10818.1"/>
    </source>
</evidence>
<reference evidence="2" key="1">
    <citation type="submission" date="2018-05" db="EMBL/GenBank/DDBJ databases">
        <authorList>
            <person name="Lanie J.A."/>
            <person name="Ng W.-L."/>
            <person name="Kazmierczak K.M."/>
            <person name="Andrzejewski T.M."/>
            <person name="Davidsen T.M."/>
            <person name="Wayne K.J."/>
            <person name="Tettelin H."/>
            <person name="Glass J.I."/>
            <person name="Rusch D."/>
            <person name="Podicherti R."/>
            <person name="Tsui H.-C.T."/>
            <person name="Winkler M.E."/>
        </authorList>
    </citation>
    <scope>NUCLEOTIDE SEQUENCE</scope>
</reference>
<name>A0A382JGH5_9ZZZZ</name>
<evidence type="ECO:0008006" key="3">
    <source>
        <dbReference type="Google" id="ProtNLM"/>
    </source>
</evidence>
<protein>
    <recommendedName>
        <fullName evidence="3">Protein translocase subunit SecD</fullName>
    </recommendedName>
</protein>